<evidence type="ECO:0000256" key="4">
    <source>
        <dbReference type="ARBA" id="ARBA00023136"/>
    </source>
</evidence>
<evidence type="ECO:0000259" key="7">
    <source>
        <dbReference type="Pfam" id="PF14322"/>
    </source>
</evidence>
<evidence type="ECO:0000259" key="6">
    <source>
        <dbReference type="Pfam" id="PF07980"/>
    </source>
</evidence>
<reference evidence="8" key="1">
    <citation type="submission" date="2020-10" db="EMBL/GenBank/DDBJ databases">
        <authorList>
            <person name="Gilroy R."/>
        </authorList>
    </citation>
    <scope>NUCLEOTIDE SEQUENCE</scope>
    <source>
        <strain evidence="8">B1-15692</strain>
    </source>
</reference>
<comment type="similarity">
    <text evidence="2">Belongs to the SusD family.</text>
</comment>
<comment type="caution">
    <text evidence="8">The sequence shown here is derived from an EMBL/GenBank/DDBJ whole genome shotgun (WGS) entry which is preliminary data.</text>
</comment>
<dbReference type="PROSITE" id="PS51257">
    <property type="entry name" value="PROKAR_LIPOPROTEIN"/>
    <property type="match status" value="1"/>
</dbReference>
<evidence type="ECO:0000256" key="1">
    <source>
        <dbReference type="ARBA" id="ARBA00004442"/>
    </source>
</evidence>
<name>A0A9D9I8R8_9BACT</name>
<dbReference type="GO" id="GO:0009279">
    <property type="term" value="C:cell outer membrane"/>
    <property type="evidence" value="ECO:0007669"/>
    <property type="project" value="UniProtKB-SubCell"/>
</dbReference>
<feature type="domain" description="RagB/SusD" evidence="6">
    <location>
        <begin position="326"/>
        <end position="653"/>
    </location>
</feature>
<evidence type="ECO:0000313" key="8">
    <source>
        <dbReference type="EMBL" id="MBO8468089.1"/>
    </source>
</evidence>
<evidence type="ECO:0000256" key="5">
    <source>
        <dbReference type="ARBA" id="ARBA00023237"/>
    </source>
</evidence>
<dbReference type="Pfam" id="PF14322">
    <property type="entry name" value="SusD-like_3"/>
    <property type="match status" value="1"/>
</dbReference>
<gene>
    <name evidence="8" type="ORF">IAB99_10105</name>
</gene>
<keyword evidence="5" id="KW-0998">Cell outer membrane</keyword>
<evidence type="ECO:0000313" key="9">
    <source>
        <dbReference type="Proteomes" id="UP000823660"/>
    </source>
</evidence>
<dbReference type="InterPro" id="IPR012944">
    <property type="entry name" value="SusD_RagB_dom"/>
</dbReference>
<dbReference type="InterPro" id="IPR033985">
    <property type="entry name" value="SusD-like_N"/>
</dbReference>
<proteinExistence type="inferred from homology"/>
<dbReference type="Pfam" id="PF07980">
    <property type="entry name" value="SusD_RagB"/>
    <property type="match status" value="1"/>
</dbReference>
<keyword evidence="3" id="KW-0732">Signal</keyword>
<feature type="domain" description="SusD-like N-terminal" evidence="7">
    <location>
        <begin position="38"/>
        <end position="231"/>
    </location>
</feature>
<keyword evidence="4" id="KW-0472">Membrane</keyword>
<dbReference type="Proteomes" id="UP000823660">
    <property type="component" value="Unassembled WGS sequence"/>
</dbReference>
<dbReference type="InterPro" id="IPR011990">
    <property type="entry name" value="TPR-like_helical_dom_sf"/>
</dbReference>
<organism evidence="8 9">
    <name type="scientific">Candidatus Cryptobacteroides faecipullorum</name>
    <dbReference type="NCBI Taxonomy" id="2840764"/>
    <lineage>
        <taxon>Bacteria</taxon>
        <taxon>Pseudomonadati</taxon>
        <taxon>Bacteroidota</taxon>
        <taxon>Bacteroidia</taxon>
        <taxon>Bacteroidales</taxon>
        <taxon>Candidatus Cryptobacteroides</taxon>
    </lineage>
</organism>
<dbReference type="SUPFAM" id="SSF48452">
    <property type="entry name" value="TPR-like"/>
    <property type="match status" value="1"/>
</dbReference>
<evidence type="ECO:0000256" key="3">
    <source>
        <dbReference type="ARBA" id="ARBA00022729"/>
    </source>
</evidence>
<sequence length="660" mass="75223">MKRVFTIGVSAALVILGLSSCNDFFGTIPGENYDLESTFTNRSKTEQYLNNVYSYVPEETNERNPFSQGSMAGPWTAGSLEADITWSGNPATDWALGTVYPSSQMASFYWKEYYKGISKASTFIANVDRCLDASESDRRLWKAQARALRALYYFYLFRSYGPLVLLGEDAVAVDTPIDELMMERSPVDACVKFIVDEFDAAAEILPAKYESSNVGRIDRGTCKAFKAKVLLYAASPLFNCNEMYADVRNNDGTQLFPQDKSQEQQKWQDAKTAYEEFFQEFVPSYYDLHIVESSTGGIDHYESYRQTAALADDNIKEHIFVRLAWSDMFSYQVTPYHNNCQDGSMRGGLGFGTTQEIVDMYYTDKGLRIVDDPDYAQYEYTGIPSSEYYGWPEDYKDPFEPERTYFKQNTNKTLKQWAHREPRFYCCVTFNGSTWLKTDTSDGEVTTELNNTGNSGFAAANWDAPYTGYGDRRMAPKGGRNTSGHRVVLLRLGDMYLGYAECCSALGDYDTAIEYVNKIRNRAGVPEYGEGVDGNGFERIALSDIGLSENTADVNKIVHRERLIELSFEWNRFFDVRRWKVAGMSVGDDWYYPSYHQGGEGGDIHGMTYTADPPEFFEKRVVETRAFDNRHYFFPIPDAEIRRNPKMVQNYGWSTGETEE</sequence>
<reference evidence="8" key="2">
    <citation type="journal article" date="2021" name="PeerJ">
        <title>Extensive microbial diversity within the chicken gut microbiome revealed by metagenomics and culture.</title>
        <authorList>
            <person name="Gilroy R."/>
            <person name="Ravi A."/>
            <person name="Getino M."/>
            <person name="Pursley I."/>
            <person name="Horton D.L."/>
            <person name="Alikhan N.F."/>
            <person name="Baker D."/>
            <person name="Gharbi K."/>
            <person name="Hall N."/>
            <person name="Watson M."/>
            <person name="Adriaenssens E.M."/>
            <person name="Foster-Nyarko E."/>
            <person name="Jarju S."/>
            <person name="Secka A."/>
            <person name="Antonio M."/>
            <person name="Oren A."/>
            <person name="Chaudhuri R.R."/>
            <person name="La Ragione R."/>
            <person name="Hildebrand F."/>
            <person name="Pallen M.J."/>
        </authorList>
    </citation>
    <scope>NUCLEOTIDE SEQUENCE</scope>
    <source>
        <strain evidence="8">B1-15692</strain>
    </source>
</reference>
<comment type="subcellular location">
    <subcellularLocation>
        <location evidence="1">Cell outer membrane</location>
    </subcellularLocation>
</comment>
<accession>A0A9D9I8R8</accession>
<dbReference type="AlphaFoldDB" id="A0A9D9I8R8"/>
<dbReference type="EMBL" id="JADIMH010000069">
    <property type="protein sequence ID" value="MBO8468089.1"/>
    <property type="molecule type" value="Genomic_DNA"/>
</dbReference>
<protein>
    <submittedName>
        <fullName evidence="8">RagB/SusD family nutrient uptake outer membrane protein</fullName>
    </submittedName>
</protein>
<evidence type="ECO:0000256" key="2">
    <source>
        <dbReference type="ARBA" id="ARBA00006275"/>
    </source>
</evidence>
<dbReference type="Gene3D" id="1.25.40.390">
    <property type="match status" value="1"/>
</dbReference>